<evidence type="ECO:0000256" key="1">
    <source>
        <dbReference type="ARBA" id="ARBA00004123"/>
    </source>
</evidence>
<keyword evidence="11" id="KW-1185">Reference proteome</keyword>
<dbReference type="PANTHER" id="PTHR12087:SF0">
    <property type="entry name" value="ORIGIN RECOGNITION COMPLEX SUBUNIT 4"/>
    <property type="match status" value="1"/>
</dbReference>
<evidence type="ECO:0000259" key="8">
    <source>
        <dbReference type="Pfam" id="PF13191"/>
    </source>
</evidence>
<dbReference type="InterPro" id="IPR041664">
    <property type="entry name" value="AAA_16"/>
</dbReference>
<gene>
    <name evidence="10" type="ORF">MEDL_44637</name>
</gene>
<keyword evidence="6 7" id="KW-0539">Nucleus</keyword>
<comment type="subcellular location">
    <subcellularLocation>
        <location evidence="1 7">Nucleus</location>
    </subcellularLocation>
</comment>
<dbReference type="InterPro" id="IPR016527">
    <property type="entry name" value="ORC4"/>
</dbReference>
<dbReference type="OrthoDB" id="343623at2759"/>
<feature type="domain" description="Orc1-like AAA ATPase" evidence="8">
    <location>
        <begin position="40"/>
        <end position="188"/>
    </location>
</feature>
<sequence>MASSKLDIEKVKFLKSYQLGDELRLRFSQNAPSTSLHGYEKERGQLFDLIKRTASTGESNSVLVIGPRGSGKTMTLNSIYNELIEDDNVRENLLQVKLNGLLQTDDKIALKEITRQLQLENTLGDKVFGSFAETLQFLLDALKCGSQSSKPILFILEEFDMFAHHKNQTLLYNLFDIAQSDQAPICVVGVTCRLVNMNMKEFWLVMTYEKKNVFLYTFEEEEEILIDVIELLEKRVKSRFSHRQVYFLNNYSYENFCDICMSYLKIESKPVRCDFIKEWNKQVEKLSKDGTVRDVLQQQFHFNKDIRALHHILMYVVCQLNETHPFPTPSDFVEAMKVTSTDSKSAMLHGISILELCLIIAMKHLTDIYDGEPFNFEMVYSEYAKFAQKRSSMQMYEKAVVLKAFEHLLALELVKSTDGSGTRIQKEYRLMSLLIHPSQITDALQKYPQCPTEVKQWASTSVI</sequence>
<dbReference type="Pfam" id="PF13191">
    <property type="entry name" value="AAA_16"/>
    <property type="match status" value="1"/>
</dbReference>
<comment type="caution">
    <text evidence="10">The sequence shown here is derived from an EMBL/GenBank/DDBJ whole genome shotgun (WGS) entry which is preliminary data.</text>
</comment>
<dbReference type="CDD" id="cd00009">
    <property type="entry name" value="AAA"/>
    <property type="match status" value="1"/>
</dbReference>
<dbReference type="PANTHER" id="PTHR12087">
    <property type="entry name" value="ORIGIN RECOGNITION COMPLEX SUBUNIT 4"/>
    <property type="match status" value="1"/>
</dbReference>
<dbReference type="Pfam" id="PF14629">
    <property type="entry name" value="ORC4_C"/>
    <property type="match status" value="1"/>
</dbReference>
<dbReference type="SUPFAM" id="SSF52540">
    <property type="entry name" value="P-loop containing nucleoside triphosphate hydrolases"/>
    <property type="match status" value="1"/>
</dbReference>
<dbReference type="GO" id="GO:0006270">
    <property type="term" value="P:DNA replication initiation"/>
    <property type="evidence" value="ECO:0007669"/>
    <property type="project" value="TreeGrafter"/>
</dbReference>
<dbReference type="InterPro" id="IPR032705">
    <property type="entry name" value="ORC4_C"/>
</dbReference>
<evidence type="ECO:0000259" key="9">
    <source>
        <dbReference type="Pfam" id="PF14629"/>
    </source>
</evidence>
<feature type="domain" description="Origin recognition complex subunit 4 C-terminal" evidence="9">
    <location>
        <begin position="258"/>
        <end position="444"/>
    </location>
</feature>
<evidence type="ECO:0000256" key="2">
    <source>
        <dbReference type="ARBA" id="ARBA00005334"/>
    </source>
</evidence>
<comment type="function">
    <text evidence="7">Component of the origin recognition complex (ORC) that binds origins of replication.</text>
</comment>
<dbReference type="EMBL" id="CAJPWZ010002160">
    <property type="protein sequence ID" value="CAG2231924.1"/>
    <property type="molecule type" value="Genomic_DNA"/>
</dbReference>
<proteinExistence type="inferred from homology"/>
<dbReference type="AlphaFoldDB" id="A0A8S3TK49"/>
<dbReference type="Gene3D" id="3.40.50.300">
    <property type="entry name" value="P-loop containing nucleotide triphosphate hydrolases"/>
    <property type="match status" value="1"/>
</dbReference>
<keyword evidence="4 7" id="KW-0235">DNA replication</keyword>
<dbReference type="GO" id="GO:0003688">
    <property type="term" value="F:DNA replication origin binding"/>
    <property type="evidence" value="ECO:0007669"/>
    <property type="project" value="TreeGrafter"/>
</dbReference>
<evidence type="ECO:0000313" key="10">
    <source>
        <dbReference type="EMBL" id="CAG2231924.1"/>
    </source>
</evidence>
<evidence type="ECO:0000256" key="3">
    <source>
        <dbReference type="ARBA" id="ARBA00019083"/>
    </source>
</evidence>
<reference evidence="10" key="1">
    <citation type="submission" date="2021-03" db="EMBL/GenBank/DDBJ databases">
        <authorList>
            <person name="Bekaert M."/>
        </authorList>
    </citation>
    <scope>NUCLEOTIDE SEQUENCE</scope>
</reference>
<evidence type="ECO:0000256" key="5">
    <source>
        <dbReference type="ARBA" id="ARBA00023125"/>
    </source>
</evidence>
<dbReference type="GO" id="GO:0005664">
    <property type="term" value="C:nuclear origin of replication recognition complex"/>
    <property type="evidence" value="ECO:0007669"/>
    <property type="project" value="TreeGrafter"/>
</dbReference>
<keyword evidence="5 7" id="KW-0238">DNA-binding</keyword>
<evidence type="ECO:0000256" key="7">
    <source>
        <dbReference type="PIRNR" id="PIRNR007858"/>
    </source>
</evidence>
<evidence type="ECO:0000256" key="6">
    <source>
        <dbReference type="ARBA" id="ARBA00023242"/>
    </source>
</evidence>
<dbReference type="InterPro" id="IPR027417">
    <property type="entry name" value="P-loop_NTPase"/>
</dbReference>
<evidence type="ECO:0000313" key="11">
    <source>
        <dbReference type="Proteomes" id="UP000683360"/>
    </source>
</evidence>
<dbReference type="Proteomes" id="UP000683360">
    <property type="component" value="Unassembled WGS sequence"/>
</dbReference>
<name>A0A8S3TK49_MYTED</name>
<accession>A0A8S3TK49</accession>
<comment type="similarity">
    <text evidence="2 7">Belongs to the ORC4 family.</text>
</comment>
<protein>
    <recommendedName>
        <fullName evidence="3 7">Origin recognition complex subunit 4</fullName>
    </recommendedName>
</protein>
<dbReference type="PIRSF" id="PIRSF007858">
    <property type="entry name" value="ORC4"/>
    <property type="match status" value="1"/>
</dbReference>
<organism evidence="10 11">
    <name type="scientific">Mytilus edulis</name>
    <name type="common">Blue mussel</name>
    <dbReference type="NCBI Taxonomy" id="6550"/>
    <lineage>
        <taxon>Eukaryota</taxon>
        <taxon>Metazoa</taxon>
        <taxon>Spiralia</taxon>
        <taxon>Lophotrochozoa</taxon>
        <taxon>Mollusca</taxon>
        <taxon>Bivalvia</taxon>
        <taxon>Autobranchia</taxon>
        <taxon>Pteriomorphia</taxon>
        <taxon>Mytilida</taxon>
        <taxon>Mytiloidea</taxon>
        <taxon>Mytilidae</taxon>
        <taxon>Mytilinae</taxon>
        <taxon>Mytilus</taxon>
    </lineage>
</organism>
<evidence type="ECO:0000256" key="4">
    <source>
        <dbReference type="ARBA" id="ARBA00022705"/>
    </source>
</evidence>